<protein>
    <recommendedName>
        <fullName evidence="4">Polyamine aminopropyltransferase</fullName>
    </recommendedName>
    <alternativeName>
        <fullName evidence="4">Putrescine aminopropyltransferase</fullName>
        <shortName evidence="4">PAPT</shortName>
    </alternativeName>
    <alternativeName>
        <fullName evidence="4">Spermidine synthase</fullName>
        <shortName evidence="4">SPDS</shortName>
        <shortName evidence="4">SPDSY</shortName>
        <ecNumber evidence="4">2.5.1.16</ecNumber>
    </alternativeName>
</protein>
<reference evidence="9" key="1">
    <citation type="submission" date="2016-10" db="EMBL/GenBank/DDBJ databases">
        <authorList>
            <person name="Varghese N."/>
            <person name="Submissions S."/>
        </authorList>
    </citation>
    <scope>NUCLEOTIDE SEQUENCE [LARGE SCALE GENOMIC DNA]</scope>
    <source>
        <strain evidence="9">DSM 44544</strain>
    </source>
</reference>
<evidence type="ECO:0000256" key="2">
    <source>
        <dbReference type="ARBA" id="ARBA00022679"/>
    </source>
</evidence>
<feature type="binding site" evidence="4">
    <location>
        <position position="60"/>
    </location>
    <ligand>
        <name>spermidine</name>
        <dbReference type="ChEBI" id="CHEBI:57834"/>
    </ligand>
</feature>
<comment type="pathway">
    <text evidence="4">Amine and polyamine biosynthesis; spermidine biosynthesis; spermidine from putrescine: step 1/1.</text>
</comment>
<name>A0A1H4US73_9PSEU</name>
<dbReference type="CDD" id="cd02440">
    <property type="entry name" value="AdoMet_MTases"/>
    <property type="match status" value="1"/>
</dbReference>
<evidence type="ECO:0000313" key="9">
    <source>
        <dbReference type="Proteomes" id="UP000199622"/>
    </source>
</evidence>
<accession>A0A1H4US73</accession>
<dbReference type="AlphaFoldDB" id="A0A1H4US73"/>
<evidence type="ECO:0000256" key="4">
    <source>
        <dbReference type="HAMAP-Rule" id="MF_00198"/>
    </source>
</evidence>
<dbReference type="EC" id="2.5.1.16" evidence="4"/>
<keyword evidence="9" id="KW-1185">Reference proteome</keyword>
<evidence type="ECO:0000313" key="8">
    <source>
        <dbReference type="EMBL" id="SEC71121.1"/>
    </source>
</evidence>
<feature type="domain" description="PABS" evidence="7">
    <location>
        <begin position="1"/>
        <end position="255"/>
    </location>
</feature>
<dbReference type="STRING" id="208445.SAMN04489727_4787"/>
<dbReference type="GO" id="GO:0008295">
    <property type="term" value="P:spermidine biosynthetic process"/>
    <property type="evidence" value="ECO:0007669"/>
    <property type="project" value="UniProtKB-UniRule"/>
</dbReference>
<proteinExistence type="inferred from homology"/>
<dbReference type="OrthoDB" id="9793120at2"/>
<feature type="binding site" evidence="4">
    <location>
        <position position="103"/>
    </location>
    <ligand>
        <name>S-methyl-5'-thioadenosine</name>
        <dbReference type="ChEBI" id="CHEBI:17509"/>
    </ligand>
</feature>
<feature type="binding site" evidence="4">
    <location>
        <begin position="141"/>
        <end position="142"/>
    </location>
    <ligand>
        <name>S-methyl-5'-thioadenosine</name>
        <dbReference type="ChEBI" id="CHEBI:17509"/>
    </ligand>
</feature>
<evidence type="ECO:0000259" key="7">
    <source>
        <dbReference type="PROSITE" id="PS51006"/>
    </source>
</evidence>
<sequence length="288" mass="31295">MPLIHEPVGDGLTRVWEVGDVLFHERTPYQEVLIGTTAQGVSLFCDGERQSTEASQLVYHEALMVPALLLAERVRRVLVIGSSEGVASELAVAAGASLVDHVDIDAQAVRACAEHLPYGYTPADLARAERGEGPVRVSYADGWAFLAEAERRGETYDVVVIDLPDENTEADAQHNRLYGTDFLARCARVLAPGGVVTCQAGCPTLWRNETLRAAWRRFGEVFASVLYFGSDEHEWAFLSGRADPVEDPGALVARRFAERGSTAATLDAEALLGGRTPPHSLRRADPRS</sequence>
<dbReference type="InterPro" id="IPR030374">
    <property type="entry name" value="PABS"/>
</dbReference>
<dbReference type="HAMAP" id="MF_00198">
    <property type="entry name" value="Spermidine_synth"/>
    <property type="match status" value="1"/>
</dbReference>
<dbReference type="SUPFAM" id="SSF53335">
    <property type="entry name" value="S-adenosyl-L-methionine-dependent methyltransferases"/>
    <property type="match status" value="1"/>
</dbReference>
<dbReference type="Gene3D" id="3.40.50.150">
    <property type="entry name" value="Vaccinia Virus protein VP39"/>
    <property type="match status" value="1"/>
</dbReference>
<dbReference type="PROSITE" id="PS51006">
    <property type="entry name" value="PABS_2"/>
    <property type="match status" value="1"/>
</dbReference>
<dbReference type="Proteomes" id="UP000199622">
    <property type="component" value="Unassembled WGS sequence"/>
</dbReference>
<evidence type="ECO:0000256" key="1">
    <source>
        <dbReference type="ARBA" id="ARBA00007867"/>
    </source>
</evidence>
<comment type="catalytic activity">
    <reaction evidence="4">
        <text>S-adenosyl 3-(methylsulfanyl)propylamine + putrescine = S-methyl-5'-thioadenosine + spermidine + H(+)</text>
        <dbReference type="Rhea" id="RHEA:12721"/>
        <dbReference type="ChEBI" id="CHEBI:15378"/>
        <dbReference type="ChEBI" id="CHEBI:17509"/>
        <dbReference type="ChEBI" id="CHEBI:57443"/>
        <dbReference type="ChEBI" id="CHEBI:57834"/>
        <dbReference type="ChEBI" id="CHEBI:326268"/>
        <dbReference type="EC" id="2.5.1.16"/>
    </reaction>
</comment>
<dbReference type="UniPathway" id="UPA00248">
    <property type="reaction ID" value="UER00314"/>
</dbReference>
<keyword evidence="4" id="KW-0745">Spermidine biosynthesis</keyword>
<dbReference type="EMBL" id="FNSO01000004">
    <property type="protein sequence ID" value="SEC71121.1"/>
    <property type="molecule type" value="Genomic_DNA"/>
</dbReference>
<dbReference type="RefSeq" id="WP_091311048.1">
    <property type="nucleotide sequence ID" value="NZ_FNSO01000004.1"/>
</dbReference>
<dbReference type="GO" id="GO:0010487">
    <property type="term" value="F:thermospermine synthase activity"/>
    <property type="evidence" value="ECO:0007669"/>
    <property type="project" value="UniProtKB-ARBA"/>
</dbReference>
<feature type="active site" description="Proton acceptor" evidence="4 5">
    <location>
        <position position="162"/>
    </location>
</feature>
<comment type="similarity">
    <text evidence="1 4">Belongs to the spermidine/spermine synthase family.</text>
</comment>
<gene>
    <name evidence="4" type="primary">speE</name>
    <name evidence="8" type="ORF">SAMN04489727_4787</name>
</gene>
<dbReference type="Pfam" id="PF01564">
    <property type="entry name" value="Spermine_synth"/>
    <property type="match status" value="1"/>
</dbReference>
<evidence type="ECO:0000256" key="6">
    <source>
        <dbReference type="SAM" id="MobiDB-lite"/>
    </source>
</evidence>
<comment type="function">
    <text evidence="4">Catalyzes the irreversible transfer of a propylamine group from the amino donor S-adenosylmethioninamine (decarboxy-AdoMet) to putrescine (1,4-diaminobutane) to yield spermidine.</text>
</comment>
<dbReference type="PANTHER" id="PTHR43317:SF1">
    <property type="entry name" value="THERMOSPERMINE SYNTHASE ACAULIS5"/>
    <property type="match status" value="1"/>
</dbReference>
<keyword evidence="2 4" id="KW-0808">Transferase</keyword>
<feature type="region of interest" description="Disordered" evidence="6">
    <location>
        <begin position="267"/>
        <end position="288"/>
    </location>
</feature>
<dbReference type="InterPro" id="IPR001045">
    <property type="entry name" value="Spermi_synthase"/>
</dbReference>
<dbReference type="PANTHER" id="PTHR43317">
    <property type="entry name" value="THERMOSPERMINE SYNTHASE ACAULIS5"/>
    <property type="match status" value="1"/>
</dbReference>
<comment type="subunit">
    <text evidence="4">Homodimer or homotetramer.</text>
</comment>
<evidence type="ECO:0000256" key="5">
    <source>
        <dbReference type="PROSITE-ProRule" id="PRU00354"/>
    </source>
</evidence>
<dbReference type="InterPro" id="IPR029063">
    <property type="entry name" value="SAM-dependent_MTases_sf"/>
</dbReference>
<feature type="binding site" evidence="4">
    <location>
        <position position="84"/>
    </location>
    <ligand>
        <name>spermidine</name>
        <dbReference type="ChEBI" id="CHEBI:57834"/>
    </ligand>
</feature>
<comment type="caution">
    <text evidence="4">Lacks conserved residue(s) required for the propagation of feature annotation.</text>
</comment>
<feature type="binding site" evidence="4">
    <location>
        <position position="30"/>
    </location>
    <ligand>
        <name>S-methyl-5'-thioadenosine</name>
        <dbReference type="ChEBI" id="CHEBI:17509"/>
    </ligand>
</feature>
<dbReference type="GO" id="GO:0004766">
    <property type="term" value="F:spermidine synthase activity"/>
    <property type="evidence" value="ECO:0007669"/>
    <property type="project" value="UniProtKB-UniRule"/>
</dbReference>
<organism evidence="8 9">
    <name type="scientific">Amycolatopsis tolypomycina</name>
    <dbReference type="NCBI Taxonomy" id="208445"/>
    <lineage>
        <taxon>Bacteria</taxon>
        <taxon>Bacillati</taxon>
        <taxon>Actinomycetota</taxon>
        <taxon>Actinomycetes</taxon>
        <taxon>Pseudonocardiales</taxon>
        <taxon>Pseudonocardiaceae</taxon>
        <taxon>Amycolatopsis</taxon>
    </lineage>
</organism>
<evidence type="ECO:0000256" key="3">
    <source>
        <dbReference type="ARBA" id="ARBA00023115"/>
    </source>
</evidence>
<keyword evidence="3 4" id="KW-0620">Polyamine biosynthesis</keyword>